<name>A0A5P2XII8_STRST</name>
<feature type="domain" description="CHAT" evidence="2">
    <location>
        <begin position="966"/>
        <end position="1062"/>
    </location>
</feature>
<organism evidence="3 4">
    <name type="scientific">Streptomyces spectabilis</name>
    <dbReference type="NCBI Taxonomy" id="68270"/>
    <lineage>
        <taxon>Bacteria</taxon>
        <taxon>Bacillati</taxon>
        <taxon>Actinomycetota</taxon>
        <taxon>Actinomycetes</taxon>
        <taxon>Kitasatosporales</taxon>
        <taxon>Streptomycetaceae</taxon>
        <taxon>Streptomyces</taxon>
    </lineage>
</organism>
<evidence type="ECO:0000256" key="1">
    <source>
        <dbReference type="SAM" id="MobiDB-lite"/>
    </source>
</evidence>
<accession>A0A5P2XII8</accession>
<evidence type="ECO:0000259" key="2">
    <source>
        <dbReference type="Pfam" id="PF12770"/>
    </source>
</evidence>
<reference evidence="3 4" key="1">
    <citation type="submission" date="2017-09" db="EMBL/GenBank/DDBJ databases">
        <authorList>
            <person name="Lee N."/>
            <person name="Cho B.-K."/>
        </authorList>
    </citation>
    <scope>NUCLEOTIDE SEQUENCE [LARGE SCALE GENOMIC DNA]</scope>
    <source>
        <strain evidence="3 4">ATCC 27465</strain>
    </source>
</reference>
<dbReference type="Proteomes" id="UP000326505">
    <property type="component" value="Chromosome"/>
</dbReference>
<protein>
    <submittedName>
        <fullName evidence="3">CHAT domain-containing protein</fullName>
    </submittedName>
</protein>
<feature type="region of interest" description="Disordered" evidence="1">
    <location>
        <begin position="173"/>
        <end position="223"/>
    </location>
</feature>
<dbReference type="AlphaFoldDB" id="A0A5P2XII8"/>
<dbReference type="InterPro" id="IPR024983">
    <property type="entry name" value="CHAT_dom"/>
</dbReference>
<feature type="domain" description="CHAT" evidence="2">
    <location>
        <begin position="1065"/>
        <end position="1234"/>
    </location>
</feature>
<evidence type="ECO:0000313" key="3">
    <source>
        <dbReference type="EMBL" id="QEV64318.1"/>
    </source>
</evidence>
<evidence type="ECO:0000313" key="4">
    <source>
        <dbReference type="Proteomes" id="UP000326505"/>
    </source>
</evidence>
<dbReference type="EMBL" id="CP023690">
    <property type="protein sequence ID" value="QEV64318.1"/>
    <property type="molecule type" value="Genomic_DNA"/>
</dbReference>
<feature type="region of interest" description="Disordered" evidence="1">
    <location>
        <begin position="1040"/>
        <end position="1064"/>
    </location>
</feature>
<dbReference type="KEGG" id="sspb:CP982_41165"/>
<feature type="compositionally biased region" description="Polar residues" evidence="1">
    <location>
        <begin position="419"/>
        <end position="432"/>
    </location>
</feature>
<dbReference type="Pfam" id="PF12770">
    <property type="entry name" value="CHAT"/>
    <property type="match status" value="2"/>
</dbReference>
<proteinExistence type="predicted"/>
<gene>
    <name evidence="3" type="ORF">CP982_41165</name>
</gene>
<sequence length="1235" mass="129183">MRRGDLAAARRQAGQALDALGAGADPASRRDVRLLALAVSTAAARAEGDHHRADSLLPALEGAVRDVVAARGSDHPASLSALVTLASAESASARAAGDAERSERAADVLAIAAQKASALMGPEHPQAVSATLALAAAEYEAATGSGSPRRVDDARELMAAAGERAGALLRDTGANTEGSRGAVDAGHPGVVGSARPTGAASDAGATVEEPGSHGATPPAGDPTEAELALTRDQVRDALIPLPSRTPRAPVLWGRLGELSLQDFVRGGEPHDLIAAAEAFEVAFRTPGDTAHWHRWRLLYGHAKVLRHEISGGAGLLDEALELLTTGMASLPPGDASGDGLRELGFRLLAECSRRRYEYCRDHPGLRPELRPQDLLDLTLRHHEAALAHVPPRTAESAAFIETLGRLHLERHRLRGETQIPATTGRATPSDGDSATEGPVDSDSAAEGAWGALAAAAYAHGLIWRETHDEAHAAPADPAFAVLVSAPDALERLSPHVLDTLGRLAHHRGKARSDRATLKHAITLMDLAAQAWPAACQEERAASIGLQVQLRRDLFRARRGTRPDDAYEGTRAVDLAELARELTTEPGLTASAVVLDSFSWNTGREESGHARLSAAQIAALQAQSCLSGGDLATADHHLATATGIHAAFGADHPARLEMWLLLAHTGILRDSLAHRLGEEPTGHLVAPPTPAQIRQGAARLSGAWRTQLLGETAIHLLVGSDEGRFTEALALLREAYESLDSSDDAFLRYAYYLGSAECAAATARYDRAERDAGLDSGIRLLRRAAAARSGGPGRKGWGSVMIALARAYRTRDARHLDDRAASLRAGLAAVHALATPPVLGRDRPGHRSPGHNAVVARAVTAAREVAAWCCDDGELTEALYLLDLWRVLSLRGEPTGPPPAADEIGRALCASGKHALVYLAPATHSHVGTALAVTAAGQVRAVPLPGLTEDAQPFAEYARGASPGAELLSWAARAAITPVLTALLPGCSRLVLVPLGALSGVPWHAARKRTTRLRRRGGGYALEAAEFSYAVSARALCDAAAAPRAPDGGPPSAPAPVTAARDPKDALSQLRTAPAADGGVLLLAGPASYHTDDFGRSELTLPEGPLALASVAEAIRHSGRAPTAVLVTDCHGDGLTSGAEASLRLARALLGAGAGAVVAPLWPVRDRAKSVFLHLVHHCLLTQDTTPAAALRRAQLWLLDPYRRLPDGWGPDLAEEASRLSADDPADWAGYVCFGP</sequence>
<feature type="region of interest" description="Disordered" evidence="1">
    <location>
        <begin position="416"/>
        <end position="443"/>
    </location>
</feature>